<evidence type="ECO:0000313" key="3">
    <source>
        <dbReference type="Proteomes" id="UP000465301"/>
    </source>
</evidence>
<dbReference type="Proteomes" id="UP000465301">
    <property type="component" value="Unassembled WGS sequence"/>
</dbReference>
<feature type="region of interest" description="Disordered" evidence="1">
    <location>
        <begin position="25"/>
        <end position="46"/>
    </location>
</feature>
<accession>A0A7I9Z9C0</accession>
<reference evidence="2 3" key="1">
    <citation type="journal article" date="2019" name="Emerg. Microbes Infect.">
        <title>Comprehensive subspecies identification of 175 nontuberculous mycobacteria species based on 7547 genomic profiles.</title>
        <authorList>
            <person name="Matsumoto Y."/>
            <person name="Kinjo T."/>
            <person name="Motooka D."/>
            <person name="Nabeya D."/>
            <person name="Jung N."/>
            <person name="Uechi K."/>
            <person name="Horii T."/>
            <person name="Iida T."/>
            <person name="Fujita J."/>
            <person name="Nakamura S."/>
        </authorList>
    </citation>
    <scope>NUCLEOTIDE SEQUENCE [LARGE SCALE GENOMIC DNA]</scope>
    <source>
        <strain evidence="2 3">JCM 30726</strain>
    </source>
</reference>
<keyword evidence="3" id="KW-1185">Reference proteome</keyword>
<protein>
    <submittedName>
        <fullName evidence="2">Uncharacterized protein</fullName>
    </submittedName>
</protein>
<name>A0A7I9Z9C0_9MYCO</name>
<comment type="caution">
    <text evidence="2">The sequence shown here is derived from an EMBL/GenBank/DDBJ whole genome shotgun (WGS) entry which is preliminary data.</text>
</comment>
<gene>
    <name evidence="2" type="ORF">MTIM_34120</name>
</gene>
<evidence type="ECO:0000313" key="2">
    <source>
        <dbReference type="EMBL" id="GFG97533.1"/>
    </source>
</evidence>
<dbReference type="AlphaFoldDB" id="A0A7I9Z9C0"/>
<dbReference type="EMBL" id="BLLA01000001">
    <property type="protein sequence ID" value="GFG97533.1"/>
    <property type="molecule type" value="Genomic_DNA"/>
</dbReference>
<sequence>MCPGIPIDGSAAGAAGGGSTIGGGAIGGASTGGGATGGGSTGGAAMGAAGGGGGSMGAGGGGAAYGPPAHTGSVGMLMQLRSAGPVGAPPMA</sequence>
<proteinExistence type="predicted"/>
<organism evidence="2 3">
    <name type="scientific">Mycobacterium timonense</name>
    <dbReference type="NCBI Taxonomy" id="701043"/>
    <lineage>
        <taxon>Bacteria</taxon>
        <taxon>Bacillati</taxon>
        <taxon>Actinomycetota</taxon>
        <taxon>Actinomycetes</taxon>
        <taxon>Mycobacteriales</taxon>
        <taxon>Mycobacteriaceae</taxon>
        <taxon>Mycobacterium</taxon>
        <taxon>Mycobacterium avium complex (MAC)</taxon>
    </lineage>
</organism>
<evidence type="ECO:0000256" key="1">
    <source>
        <dbReference type="SAM" id="MobiDB-lite"/>
    </source>
</evidence>